<dbReference type="GO" id="GO:0007052">
    <property type="term" value="P:mitotic spindle organization"/>
    <property type="evidence" value="ECO:0007669"/>
    <property type="project" value="TreeGrafter"/>
</dbReference>
<evidence type="ECO:0000256" key="1">
    <source>
        <dbReference type="ARBA" id="ARBA00004245"/>
    </source>
</evidence>
<evidence type="ECO:0000256" key="8">
    <source>
        <dbReference type="SAM" id="MobiDB-lite"/>
    </source>
</evidence>
<dbReference type="Gene3D" id="3.40.850.10">
    <property type="entry name" value="Kinesin motor domain"/>
    <property type="match status" value="1"/>
</dbReference>
<keyword evidence="6" id="KW-0206">Cytoskeleton</keyword>
<dbReference type="InterPro" id="IPR036961">
    <property type="entry name" value="Kinesin_motor_dom_sf"/>
</dbReference>
<proteinExistence type="inferred from homology"/>
<dbReference type="GO" id="GO:0005875">
    <property type="term" value="C:microtubule associated complex"/>
    <property type="evidence" value="ECO:0007669"/>
    <property type="project" value="TreeGrafter"/>
</dbReference>
<evidence type="ECO:0000313" key="11">
    <source>
        <dbReference type="RefSeq" id="XP_034251481.1"/>
    </source>
</evidence>
<dbReference type="InParanoid" id="A0A6P9A4E8"/>
<dbReference type="Pfam" id="PF00225">
    <property type="entry name" value="Kinesin"/>
    <property type="match status" value="1"/>
</dbReference>
<feature type="region of interest" description="Disordered" evidence="8">
    <location>
        <begin position="359"/>
        <end position="413"/>
    </location>
</feature>
<comment type="subcellular location">
    <subcellularLocation>
        <location evidence="1">Cytoplasm</location>
        <location evidence="1">Cytoskeleton</location>
    </subcellularLocation>
</comment>
<dbReference type="OrthoDB" id="6237065at2759"/>
<evidence type="ECO:0000256" key="2">
    <source>
        <dbReference type="ARBA" id="ARBA00022490"/>
    </source>
</evidence>
<evidence type="ECO:0000256" key="5">
    <source>
        <dbReference type="ARBA" id="ARBA00023054"/>
    </source>
</evidence>
<dbReference type="RefSeq" id="XP_034251481.1">
    <property type="nucleotide sequence ID" value="XM_034395590.1"/>
</dbReference>
<feature type="compositionally biased region" description="Polar residues" evidence="8">
    <location>
        <begin position="377"/>
        <end position="388"/>
    </location>
</feature>
<dbReference type="Proteomes" id="UP000515158">
    <property type="component" value="Unplaced"/>
</dbReference>
<dbReference type="SUPFAM" id="SSF47781">
    <property type="entry name" value="RuvA domain 2-like"/>
    <property type="match status" value="1"/>
</dbReference>
<feature type="domain" description="Kinesin motor" evidence="9">
    <location>
        <begin position="3"/>
        <end position="307"/>
    </location>
</feature>
<evidence type="ECO:0000256" key="3">
    <source>
        <dbReference type="ARBA" id="ARBA00022741"/>
    </source>
</evidence>
<comment type="similarity">
    <text evidence="7">Belongs to the TRAFAC class myosin-kinesin ATPase superfamily. Kinesin family.</text>
</comment>
<keyword evidence="7" id="KW-0505">Motor protein</keyword>
<evidence type="ECO:0000256" key="4">
    <source>
        <dbReference type="ARBA" id="ARBA00022840"/>
    </source>
</evidence>
<keyword evidence="4 7" id="KW-0067">ATP-binding</keyword>
<evidence type="ECO:0000313" key="10">
    <source>
        <dbReference type="Proteomes" id="UP000515158"/>
    </source>
</evidence>
<dbReference type="InterPro" id="IPR001752">
    <property type="entry name" value="Kinesin_motor_dom"/>
</dbReference>
<feature type="binding site" evidence="7">
    <location>
        <begin position="82"/>
        <end position="89"/>
    </location>
    <ligand>
        <name>ATP</name>
        <dbReference type="ChEBI" id="CHEBI:30616"/>
    </ligand>
</feature>
<keyword evidence="3 7" id="KW-0547">Nucleotide-binding</keyword>
<gene>
    <name evidence="11" type="primary">LOC117651522</name>
</gene>
<reference evidence="11" key="1">
    <citation type="submission" date="2025-08" db="UniProtKB">
        <authorList>
            <consortium name="RefSeq"/>
        </authorList>
    </citation>
    <scope>IDENTIFICATION</scope>
    <source>
        <tissue evidence="11">Total insect</tissue>
    </source>
</reference>
<dbReference type="FunCoup" id="A0A6P9A4E8">
    <property type="interactions" value="76"/>
</dbReference>
<evidence type="ECO:0000259" key="9">
    <source>
        <dbReference type="PROSITE" id="PS50067"/>
    </source>
</evidence>
<dbReference type="PRINTS" id="PR00380">
    <property type="entry name" value="KINESINHEAVY"/>
</dbReference>
<protein>
    <submittedName>
        <fullName evidence="11">Kinesin-like protein Klp68D</fullName>
    </submittedName>
</protein>
<dbReference type="GO" id="GO:0003777">
    <property type="term" value="F:microtubule motor activity"/>
    <property type="evidence" value="ECO:0007669"/>
    <property type="project" value="InterPro"/>
</dbReference>
<dbReference type="GeneID" id="117651522"/>
<dbReference type="SUPFAM" id="SSF52540">
    <property type="entry name" value="P-loop containing nucleoside triphosphate hydrolases"/>
    <property type="match status" value="1"/>
</dbReference>
<evidence type="ECO:0000256" key="7">
    <source>
        <dbReference type="PROSITE-ProRule" id="PRU00283"/>
    </source>
</evidence>
<accession>A0A6P9A4E8</accession>
<dbReference type="InterPro" id="IPR027640">
    <property type="entry name" value="Kinesin-like_fam"/>
</dbReference>
<evidence type="ECO:0000256" key="6">
    <source>
        <dbReference type="ARBA" id="ARBA00023212"/>
    </source>
</evidence>
<sequence>MEAVVAAVRCRPMTTAEELSGQNHAITITPDSKQVIVSNERAFTLNHVYSGEATQNHIFEELVEPVINKVMLGFNACVMAYGQTGSGKTFTMGTEVKAASAGVVHNALQKIFVSSTDFEVHVSFLEIYKEEVLDLLSSGKRKLPVIDFKPKGLSLISVRDVDSALAVMEKGLGNRHVGATNANLHSSRSHAVFTIHYTKETTEGKFTSKLYLVDLAGCECVSDMSGNTKREGLMINKGLLQLGIVMSALSSPGQDHIPYRNSVLTSILKDTLSPQNFLVLIACISPLEVDTAMTLNSLQFASRVGNIKCNPEAGQVIKPRPPITTPFKLPGSYKKRVNTTIDTPGRQGKQQRPILRPLNKTIDSPRTPHVRGMTKQFWPTSTPFQNTAKPLFAEPTPIPKRNDAAKRRSSSEWDALDISTSTVVDNATQVKNQEEVNQTNIVPSSENETWLRSIIADVIREELKSHSTFLSQTHRQDGPSPTKKPRRSTRLANTQVDNSSFFNHEADATIVSSSPNHTNHVQLQPDSDDFKIPSLDSIRRSVRISLVGAGFSEASETAKPPQQSQQLEQTTGNRNVCLDTSETRVPVRRSTRLSVVPRPVYTESPKMDKSLLNARKPKVTKKAARMSTRLSILPNATPEVAQKNLNDLVLDILKLGDLKKLQSLPTIGPKTAVVISNHRLLHGPIRSFKDLKNIQGLSANFTKRFLWANNIVLEGDDEDDE</sequence>
<keyword evidence="10" id="KW-1185">Reference proteome</keyword>
<dbReference type="PANTHER" id="PTHR47969:SF15">
    <property type="entry name" value="CHROMOSOME-ASSOCIATED KINESIN KIF4A-RELATED"/>
    <property type="match status" value="1"/>
</dbReference>
<feature type="compositionally biased region" description="Polar residues" evidence="8">
    <location>
        <begin position="560"/>
        <end position="577"/>
    </location>
</feature>
<dbReference type="PROSITE" id="PS50067">
    <property type="entry name" value="KINESIN_MOTOR_2"/>
    <property type="match status" value="1"/>
</dbReference>
<dbReference type="InterPro" id="IPR027417">
    <property type="entry name" value="P-loop_NTPase"/>
</dbReference>
<dbReference type="GO" id="GO:0005524">
    <property type="term" value="F:ATP binding"/>
    <property type="evidence" value="ECO:0007669"/>
    <property type="project" value="UniProtKB-UniRule"/>
</dbReference>
<dbReference type="PANTHER" id="PTHR47969">
    <property type="entry name" value="CHROMOSOME-ASSOCIATED KINESIN KIF4A-RELATED"/>
    <property type="match status" value="1"/>
</dbReference>
<dbReference type="GO" id="GO:0007018">
    <property type="term" value="P:microtubule-based movement"/>
    <property type="evidence" value="ECO:0007669"/>
    <property type="project" value="InterPro"/>
</dbReference>
<keyword evidence="5" id="KW-0175">Coiled coil</keyword>
<dbReference type="KEGG" id="tpal:117651522"/>
<dbReference type="InterPro" id="IPR010994">
    <property type="entry name" value="RuvA_2-like"/>
</dbReference>
<organism evidence="11">
    <name type="scientific">Thrips palmi</name>
    <name type="common">Melon thrips</name>
    <dbReference type="NCBI Taxonomy" id="161013"/>
    <lineage>
        <taxon>Eukaryota</taxon>
        <taxon>Metazoa</taxon>
        <taxon>Ecdysozoa</taxon>
        <taxon>Arthropoda</taxon>
        <taxon>Hexapoda</taxon>
        <taxon>Insecta</taxon>
        <taxon>Pterygota</taxon>
        <taxon>Neoptera</taxon>
        <taxon>Paraneoptera</taxon>
        <taxon>Thysanoptera</taxon>
        <taxon>Terebrantia</taxon>
        <taxon>Thripoidea</taxon>
        <taxon>Thripidae</taxon>
        <taxon>Thrips</taxon>
    </lineage>
</organism>
<dbReference type="SMART" id="SM00129">
    <property type="entry name" value="KISc"/>
    <property type="match status" value="1"/>
</dbReference>
<keyword evidence="2" id="KW-0963">Cytoplasm</keyword>
<dbReference type="GO" id="GO:0008017">
    <property type="term" value="F:microtubule binding"/>
    <property type="evidence" value="ECO:0007669"/>
    <property type="project" value="InterPro"/>
</dbReference>
<dbReference type="Gene3D" id="1.10.150.280">
    <property type="entry name" value="AF1531-like domain"/>
    <property type="match status" value="1"/>
</dbReference>
<feature type="region of interest" description="Disordered" evidence="8">
    <location>
        <begin position="468"/>
        <end position="495"/>
    </location>
</feature>
<dbReference type="GO" id="GO:0051231">
    <property type="term" value="P:spindle elongation"/>
    <property type="evidence" value="ECO:0007669"/>
    <property type="project" value="TreeGrafter"/>
</dbReference>
<feature type="region of interest" description="Disordered" evidence="8">
    <location>
        <begin position="553"/>
        <end position="577"/>
    </location>
</feature>
<dbReference type="AlphaFoldDB" id="A0A6P9A4E8"/>
<feature type="compositionally biased region" description="Basic and acidic residues" evidence="8">
    <location>
        <begin position="400"/>
        <end position="411"/>
    </location>
</feature>
<name>A0A6P9A4E8_THRPL</name>